<dbReference type="EMBL" id="LCBC01000010">
    <property type="protein sequence ID" value="KKS04078.1"/>
    <property type="molecule type" value="Genomic_DNA"/>
</dbReference>
<dbReference type="Gene3D" id="3.30.2310.20">
    <property type="entry name" value="RelE-like"/>
    <property type="match status" value="1"/>
</dbReference>
<name>A0A0G0YUC5_9BACT</name>
<evidence type="ECO:0000256" key="2">
    <source>
        <dbReference type="ARBA" id="ARBA00022649"/>
    </source>
</evidence>
<gene>
    <name evidence="3" type="ORF">UU56_C0010G0009</name>
</gene>
<dbReference type="SUPFAM" id="SSF143011">
    <property type="entry name" value="RelE-like"/>
    <property type="match status" value="1"/>
</dbReference>
<dbReference type="AlphaFoldDB" id="A0A0G0YUC5"/>
<keyword evidence="2" id="KW-1277">Toxin-antitoxin system</keyword>
<comment type="similarity">
    <text evidence="1">Belongs to the RelE toxin family.</text>
</comment>
<sequence length="83" mass="9830">MAFRVVLTARAKTDLEKLDRLIQKRIVKKLQFFAQDPLNYCEKLSDPTIGSFRFRIGTYRVIFDLGGEDIVILRIGHRREIYR</sequence>
<dbReference type="PANTHER" id="PTHR35601:SF1">
    <property type="entry name" value="TOXIN RELE"/>
    <property type="match status" value="1"/>
</dbReference>
<dbReference type="InterPro" id="IPR007712">
    <property type="entry name" value="RelE/ParE_toxin"/>
</dbReference>
<proteinExistence type="inferred from homology"/>
<organism evidence="3 4">
    <name type="scientific">Candidatus Curtissbacteria bacterium GW2011_GWA2_41_24</name>
    <dbReference type="NCBI Taxonomy" id="1618411"/>
    <lineage>
        <taxon>Bacteria</taxon>
        <taxon>Candidatus Curtissiibacteriota</taxon>
    </lineage>
</organism>
<protein>
    <submittedName>
        <fullName evidence="3">Addiction module toxin, RelE/StbE family</fullName>
    </submittedName>
</protein>
<reference evidence="3 4" key="1">
    <citation type="journal article" date="2015" name="Nature">
        <title>rRNA introns, odd ribosomes, and small enigmatic genomes across a large radiation of phyla.</title>
        <authorList>
            <person name="Brown C.T."/>
            <person name="Hug L.A."/>
            <person name="Thomas B.C."/>
            <person name="Sharon I."/>
            <person name="Castelle C.J."/>
            <person name="Singh A."/>
            <person name="Wilkins M.J."/>
            <person name="Williams K.H."/>
            <person name="Banfield J.F."/>
        </authorList>
    </citation>
    <scope>NUCLEOTIDE SEQUENCE [LARGE SCALE GENOMIC DNA]</scope>
</reference>
<dbReference type="Pfam" id="PF05016">
    <property type="entry name" value="ParE_toxin"/>
    <property type="match status" value="1"/>
</dbReference>
<dbReference type="Proteomes" id="UP000034493">
    <property type="component" value="Unassembled WGS sequence"/>
</dbReference>
<accession>A0A0G0YUC5</accession>
<evidence type="ECO:0000313" key="4">
    <source>
        <dbReference type="Proteomes" id="UP000034493"/>
    </source>
</evidence>
<evidence type="ECO:0000313" key="3">
    <source>
        <dbReference type="EMBL" id="KKS04078.1"/>
    </source>
</evidence>
<comment type="caution">
    <text evidence="3">The sequence shown here is derived from an EMBL/GenBank/DDBJ whole genome shotgun (WGS) entry which is preliminary data.</text>
</comment>
<evidence type="ECO:0000256" key="1">
    <source>
        <dbReference type="ARBA" id="ARBA00006226"/>
    </source>
</evidence>
<dbReference type="InterPro" id="IPR035093">
    <property type="entry name" value="RelE/ParE_toxin_dom_sf"/>
</dbReference>
<dbReference type="PANTHER" id="PTHR35601">
    <property type="entry name" value="TOXIN RELE"/>
    <property type="match status" value="1"/>
</dbReference>